<organism evidence="4 5">
    <name type="scientific">Ephemerocybe angulata</name>
    <dbReference type="NCBI Taxonomy" id="980116"/>
    <lineage>
        <taxon>Eukaryota</taxon>
        <taxon>Fungi</taxon>
        <taxon>Dikarya</taxon>
        <taxon>Basidiomycota</taxon>
        <taxon>Agaricomycotina</taxon>
        <taxon>Agaricomycetes</taxon>
        <taxon>Agaricomycetidae</taxon>
        <taxon>Agaricales</taxon>
        <taxon>Agaricineae</taxon>
        <taxon>Psathyrellaceae</taxon>
        <taxon>Ephemerocybe</taxon>
    </lineage>
</organism>
<feature type="signal peptide" evidence="2">
    <location>
        <begin position="1"/>
        <end position="22"/>
    </location>
</feature>
<feature type="chain" id="PRO_5034889388" description="Ubiquitin-like domain-containing protein" evidence="2">
    <location>
        <begin position="23"/>
        <end position="214"/>
    </location>
</feature>
<feature type="compositionally biased region" description="Gly residues" evidence="1">
    <location>
        <begin position="191"/>
        <end position="201"/>
    </location>
</feature>
<sequence>MRLLSTSTIATLILVGARCVLSADANLYEERSLDDYELSGREAFLDNGKAGLFVRGDSIMDGAHLSISSRDPMHDALMTYQRALEEYEDDIQTRQVGPLISFKIKTPMGDEYTYRAYVRATRWKYIKDKLHRRRYPQIPMADMHVNFAGKEMLDESILADDGLYEGAIVNLVVTMRTGFKPGERLRSTGGAKKGGGQVKGGKAGKKVDMKGGKK</sequence>
<evidence type="ECO:0000256" key="2">
    <source>
        <dbReference type="SAM" id="SignalP"/>
    </source>
</evidence>
<accession>A0A8H5FFW4</accession>
<dbReference type="EMBL" id="JAACJK010000063">
    <property type="protein sequence ID" value="KAF5335321.1"/>
    <property type="molecule type" value="Genomic_DNA"/>
</dbReference>
<feature type="region of interest" description="Disordered" evidence="1">
    <location>
        <begin position="182"/>
        <end position="214"/>
    </location>
</feature>
<keyword evidence="2" id="KW-0732">Signal</keyword>
<comment type="caution">
    <text evidence="4">The sequence shown here is derived from an EMBL/GenBank/DDBJ whole genome shotgun (WGS) entry which is preliminary data.</text>
</comment>
<name>A0A8H5FFW4_9AGAR</name>
<evidence type="ECO:0000313" key="4">
    <source>
        <dbReference type="EMBL" id="KAF5335321.1"/>
    </source>
</evidence>
<evidence type="ECO:0000259" key="3">
    <source>
        <dbReference type="PROSITE" id="PS50053"/>
    </source>
</evidence>
<dbReference type="InterPro" id="IPR029071">
    <property type="entry name" value="Ubiquitin-like_domsf"/>
</dbReference>
<gene>
    <name evidence="4" type="ORF">D9611_011778</name>
</gene>
<dbReference type="SUPFAM" id="SSF54236">
    <property type="entry name" value="Ubiquitin-like"/>
    <property type="match status" value="1"/>
</dbReference>
<dbReference type="InterPro" id="IPR000626">
    <property type="entry name" value="Ubiquitin-like_dom"/>
</dbReference>
<reference evidence="4 5" key="1">
    <citation type="journal article" date="2020" name="ISME J.">
        <title>Uncovering the hidden diversity of litter-decomposition mechanisms in mushroom-forming fungi.</title>
        <authorList>
            <person name="Floudas D."/>
            <person name="Bentzer J."/>
            <person name="Ahren D."/>
            <person name="Johansson T."/>
            <person name="Persson P."/>
            <person name="Tunlid A."/>
        </authorList>
    </citation>
    <scope>NUCLEOTIDE SEQUENCE [LARGE SCALE GENOMIC DNA]</scope>
    <source>
        <strain evidence="4 5">CBS 175.51</strain>
    </source>
</reference>
<proteinExistence type="predicted"/>
<evidence type="ECO:0000313" key="5">
    <source>
        <dbReference type="Proteomes" id="UP000541558"/>
    </source>
</evidence>
<feature type="compositionally biased region" description="Basic and acidic residues" evidence="1">
    <location>
        <begin position="205"/>
        <end position="214"/>
    </location>
</feature>
<dbReference type="PROSITE" id="PS50053">
    <property type="entry name" value="UBIQUITIN_2"/>
    <property type="match status" value="1"/>
</dbReference>
<keyword evidence="5" id="KW-1185">Reference proteome</keyword>
<evidence type="ECO:0000256" key="1">
    <source>
        <dbReference type="SAM" id="MobiDB-lite"/>
    </source>
</evidence>
<dbReference type="Proteomes" id="UP000541558">
    <property type="component" value="Unassembled WGS sequence"/>
</dbReference>
<dbReference type="AlphaFoldDB" id="A0A8H5FFW4"/>
<dbReference type="Gene3D" id="3.10.20.90">
    <property type="entry name" value="Phosphatidylinositol 3-kinase Catalytic Subunit, Chain A, domain 1"/>
    <property type="match status" value="1"/>
</dbReference>
<dbReference type="OrthoDB" id="10317834at2759"/>
<feature type="domain" description="Ubiquitin-like" evidence="3">
    <location>
        <begin position="126"/>
        <end position="178"/>
    </location>
</feature>
<protein>
    <recommendedName>
        <fullName evidence="3">Ubiquitin-like domain-containing protein</fullName>
    </recommendedName>
</protein>